<gene>
    <name evidence="2" type="ORF">HYZ11_08510</name>
</gene>
<name>A0A932HYY2_UNCTE</name>
<sequence length="109" mass="12024">MKSALELAMEKTSAIGAKAREELAKLSPAQRAEIEKLKKVYEGKTAEKDVMFQQEAMKLTGGIPLEMASRALPPELAEKLGQLREKLKADKEAIEAERDQKIEAAKKDG</sequence>
<accession>A0A932HYY2</accession>
<evidence type="ECO:0000256" key="1">
    <source>
        <dbReference type="SAM" id="Coils"/>
    </source>
</evidence>
<dbReference type="EMBL" id="JACPUR010000018">
    <property type="protein sequence ID" value="MBI3127628.1"/>
    <property type="molecule type" value="Genomic_DNA"/>
</dbReference>
<comment type="caution">
    <text evidence="2">The sequence shown here is derived from an EMBL/GenBank/DDBJ whole genome shotgun (WGS) entry which is preliminary data.</text>
</comment>
<keyword evidence="1" id="KW-0175">Coiled coil</keyword>
<reference evidence="2" key="1">
    <citation type="submission" date="2020-07" db="EMBL/GenBank/DDBJ databases">
        <title>Huge and variable diversity of episymbiotic CPR bacteria and DPANN archaea in groundwater ecosystems.</title>
        <authorList>
            <person name="He C.Y."/>
            <person name="Keren R."/>
            <person name="Whittaker M."/>
            <person name="Farag I.F."/>
            <person name="Doudna J."/>
            <person name="Cate J.H.D."/>
            <person name="Banfield J.F."/>
        </authorList>
    </citation>
    <scope>NUCLEOTIDE SEQUENCE</scope>
    <source>
        <strain evidence="2">NC_groundwater_763_Ag_S-0.2um_68_21</strain>
    </source>
</reference>
<evidence type="ECO:0000313" key="2">
    <source>
        <dbReference type="EMBL" id="MBI3127628.1"/>
    </source>
</evidence>
<evidence type="ECO:0000313" key="3">
    <source>
        <dbReference type="Proteomes" id="UP000782312"/>
    </source>
</evidence>
<dbReference type="Proteomes" id="UP000782312">
    <property type="component" value="Unassembled WGS sequence"/>
</dbReference>
<feature type="coiled-coil region" evidence="1">
    <location>
        <begin position="77"/>
        <end position="104"/>
    </location>
</feature>
<dbReference type="AlphaFoldDB" id="A0A932HYY2"/>
<organism evidence="2 3">
    <name type="scientific">Tectimicrobiota bacterium</name>
    <dbReference type="NCBI Taxonomy" id="2528274"/>
    <lineage>
        <taxon>Bacteria</taxon>
        <taxon>Pseudomonadati</taxon>
        <taxon>Nitrospinota/Tectimicrobiota group</taxon>
        <taxon>Candidatus Tectimicrobiota</taxon>
    </lineage>
</organism>
<proteinExistence type="predicted"/>
<protein>
    <submittedName>
        <fullName evidence="2">Uncharacterized protein</fullName>
    </submittedName>
</protein>